<feature type="domain" description="5'-Nucleotidase C-terminal" evidence="4">
    <location>
        <begin position="379"/>
        <end position="569"/>
    </location>
</feature>
<dbReference type="OrthoDB" id="9803927at2"/>
<keyword evidence="2" id="KW-0378">Hydrolase</keyword>
<dbReference type="Gene3D" id="3.60.21.10">
    <property type="match status" value="1"/>
</dbReference>
<dbReference type="PANTHER" id="PTHR11575:SF24">
    <property type="entry name" value="5'-NUCLEOTIDASE"/>
    <property type="match status" value="1"/>
</dbReference>
<organism evidence="5 6">
    <name type="scientific">Methylomonas koyamae</name>
    <dbReference type="NCBI Taxonomy" id="702114"/>
    <lineage>
        <taxon>Bacteria</taxon>
        <taxon>Pseudomonadati</taxon>
        <taxon>Pseudomonadota</taxon>
        <taxon>Gammaproteobacteria</taxon>
        <taxon>Methylococcales</taxon>
        <taxon>Methylococcaceae</taxon>
        <taxon>Methylomonas</taxon>
    </lineage>
</organism>
<proteinExistence type="inferred from homology"/>
<feature type="domain" description="Calcineurin-like phosphoesterase" evidence="3">
    <location>
        <begin position="28"/>
        <end position="297"/>
    </location>
</feature>
<evidence type="ECO:0000259" key="4">
    <source>
        <dbReference type="Pfam" id="PF02872"/>
    </source>
</evidence>
<comment type="caution">
    <text evidence="5">The sequence shown here is derived from an EMBL/GenBank/DDBJ whole genome shotgun (WGS) entry which is preliminary data.</text>
</comment>
<accession>A0A177NWR9</accession>
<feature type="signal peptide" evidence="2">
    <location>
        <begin position="1"/>
        <end position="22"/>
    </location>
</feature>
<dbReference type="InterPro" id="IPR008334">
    <property type="entry name" value="5'-Nucleotdase_C"/>
</dbReference>
<evidence type="ECO:0000256" key="2">
    <source>
        <dbReference type="RuleBase" id="RU362119"/>
    </source>
</evidence>
<evidence type="ECO:0000259" key="3">
    <source>
        <dbReference type="Pfam" id="PF00149"/>
    </source>
</evidence>
<dbReference type="GO" id="GO:0008253">
    <property type="term" value="F:5'-nucleotidase activity"/>
    <property type="evidence" value="ECO:0007669"/>
    <property type="project" value="TreeGrafter"/>
</dbReference>
<dbReference type="AlphaFoldDB" id="A0A177NWR9"/>
<gene>
    <name evidence="5" type="ORF">A1355_02210</name>
</gene>
<dbReference type="SUPFAM" id="SSF56300">
    <property type="entry name" value="Metallo-dependent phosphatases"/>
    <property type="match status" value="1"/>
</dbReference>
<dbReference type="InterPro" id="IPR004843">
    <property type="entry name" value="Calcineurin-like_PHP"/>
</dbReference>
<dbReference type="GO" id="GO:0000166">
    <property type="term" value="F:nucleotide binding"/>
    <property type="evidence" value="ECO:0007669"/>
    <property type="project" value="UniProtKB-KW"/>
</dbReference>
<dbReference type="STRING" id="702114.A1355_02210"/>
<protein>
    <submittedName>
        <fullName evidence="5">Bifunctional metallophosphatase/5'-nucleotidase</fullName>
    </submittedName>
</protein>
<feature type="chain" id="PRO_5007949233" evidence="2">
    <location>
        <begin position="23"/>
        <end position="614"/>
    </location>
</feature>
<dbReference type="GO" id="GO:0030288">
    <property type="term" value="C:outer membrane-bounded periplasmic space"/>
    <property type="evidence" value="ECO:0007669"/>
    <property type="project" value="TreeGrafter"/>
</dbReference>
<keyword evidence="1 2" id="KW-0732">Signal</keyword>
<dbReference type="Gene3D" id="3.90.780.10">
    <property type="entry name" value="5'-Nucleotidase, C-terminal domain"/>
    <property type="match status" value="1"/>
</dbReference>
<dbReference type="InterPro" id="IPR006179">
    <property type="entry name" value="5_nucleotidase/apyrase"/>
</dbReference>
<dbReference type="Pfam" id="PF02872">
    <property type="entry name" value="5_nucleotid_C"/>
    <property type="match status" value="1"/>
</dbReference>
<dbReference type="EMBL" id="LUUK01000078">
    <property type="protein sequence ID" value="OAI22445.1"/>
    <property type="molecule type" value="Genomic_DNA"/>
</dbReference>
<sequence>MRNKQLIAGIGIALATLGCAQAATSTVKIVAFNDFHGNLQSPGNFGVQAGGSGTAIVSKPAGGVDMLAAYVDALKAENPNSVVVSAGDLIGASPLISAFFHDEGTIETMNRLGLEFNAVGNHEFDEGKDELLRMQAGGCHPTDSNTCKGAEVGTPVPFEGAKFKFLAANVVNTANGKTVFPAYAIKSFNTVGGKLKVGFIGLTLKETPTIVTPAGVAGLAFKDEAATVNSLVPKLRAQGVEAIVVLLHQGGSQGSAAPNFINDCSAALQDPTTSPVKGIVAQLNNAVDMVISGHTHTGFICQLPNKAGRAIPVTQASSFGRVLTDIDLTINHATGDVVAVDARNITVDRTDANYAADAEIKGIVDGYAALVAPLAARTIGTITGPATNSANSAGEMAAGDLIADAQWQATSAAAFGGAQFALMNPGGVRNPGFTAAGYPHDVSYGEAFTVQPFGNSLVTLTLTAAQLKDVLEQQFIGGGCLLSDGVTKNNQSSQRILQISNGLHQEWSESAPACAKVRNVSLSVYDAGGNPTATDLIVSDGAVINPSQTYRVTVNNFMATGGDNYSVFTQGGDMLGGAQDIDALISYLGRYLPPHPAYDPSAATLHAPRTVKLP</sequence>
<evidence type="ECO:0000313" key="5">
    <source>
        <dbReference type="EMBL" id="OAI22445.1"/>
    </source>
</evidence>
<dbReference type="GO" id="GO:0009166">
    <property type="term" value="P:nucleotide catabolic process"/>
    <property type="evidence" value="ECO:0007669"/>
    <property type="project" value="InterPro"/>
</dbReference>
<dbReference type="InterPro" id="IPR036907">
    <property type="entry name" value="5'-Nucleotdase_C_sf"/>
</dbReference>
<dbReference type="Proteomes" id="UP000077628">
    <property type="component" value="Unassembled WGS sequence"/>
</dbReference>
<evidence type="ECO:0000256" key="1">
    <source>
        <dbReference type="ARBA" id="ARBA00022729"/>
    </source>
</evidence>
<dbReference type="GO" id="GO:0008768">
    <property type="term" value="F:UDP-sugar diphosphatase activity"/>
    <property type="evidence" value="ECO:0007669"/>
    <property type="project" value="TreeGrafter"/>
</dbReference>
<keyword evidence="2" id="KW-0547">Nucleotide-binding</keyword>
<dbReference type="RefSeq" id="WP_064026422.1">
    <property type="nucleotide sequence ID" value="NZ_LUUK01000078.1"/>
</dbReference>
<dbReference type="Pfam" id="PF00149">
    <property type="entry name" value="Metallophos"/>
    <property type="match status" value="1"/>
</dbReference>
<keyword evidence="6" id="KW-1185">Reference proteome</keyword>
<evidence type="ECO:0000313" key="6">
    <source>
        <dbReference type="Proteomes" id="UP000077628"/>
    </source>
</evidence>
<reference evidence="6" key="1">
    <citation type="submission" date="2016-03" db="EMBL/GenBank/DDBJ databases">
        <authorList>
            <person name="Heylen K."/>
            <person name="De Vos P."/>
            <person name="Vekeman B."/>
        </authorList>
    </citation>
    <scope>NUCLEOTIDE SEQUENCE [LARGE SCALE GENOMIC DNA]</scope>
    <source>
        <strain evidence="6">R-45383</strain>
    </source>
</reference>
<dbReference type="PROSITE" id="PS51257">
    <property type="entry name" value="PROKAR_LIPOPROTEIN"/>
    <property type="match status" value="1"/>
</dbReference>
<dbReference type="SUPFAM" id="SSF55816">
    <property type="entry name" value="5'-nucleotidase (syn. UDP-sugar hydrolase), C-terminal domain"/>
    <property type="match status" value="1"/>
</dbReference>
<dbReference type="InterPro" id="IPR029052">
    <property type="entry name" value="Metallo-depent_PP-like"/>
</dbReference>
<name>A0A177NWR9_9GAMM</name>
<dbReference type="PRINTS" id="PR01607">
    <property type="entry name" value="APYRASEFAMLY"/>
</dbReference>
<comment type="similarity">
    <text evidence="2">Belongs to the 5'-nucleotidase family.</text>
</comment>
<dbReference type="PANTHER" id="PTHR11575">
    <property type="entry name" value="5'-NUCLEOTIDASE-RELATED"/>
    <property type="match status" value="1"/>
</dbReference>